<evidence type="ECO:0000313" key="3">
    <source>
        <dbReference type="Proteomes" id="UP000077315"/>
    </source>
</evidence>
<keyword evidence="1" id="KW-1133">Transmembrane helix</keyword>
<dbReference type="GeneID" id="28993251"/>
<dbReference type="AlphaFoldDB" id="A0A163D561"/>
<dbReference type="VEuPathDB" id="FungiDB:PHYBLDRAFT_149831"/>
<organism evidence="2 3">
    <name type="scientific">Phycomyces blakesleeanus (strain ATCC 8743b / DSM 1359 / FGSC 10004 / NBRC 33097 / NRRL 1555)</name>
    <dbReference type="NCBI Taxonomy" id="763407"/>
    <lineage>
        <taxon>Eukaryota</taxon>
        <taxon>Fungi</taxon>
        <taxon>Fungi incertae sedis</taxon>
        <taxon>Mucoromycota</taxon>
        <taxon>Mucoromycotina</taxon>
        <taxon>Mucoromycetes</taxon>
        <taxon>Mucorales</taxon>
        <taxon>Phycomycetaceae</taxon>
        <taxon>Phycomyces</taxon>
    </lineage>
</organism>
<reference evidence="3" key="1">
    <citation type="submission" date="2015-06" db="EMBL/GenBank/DDBJ databases">
        <title>Expansion of signal transduction pathways in fungi by whole-genome duplication.</title>
        <authorList>
            <consortium name="DOE Joint Genome Institute"/>
            <person name="Corrochano L.M."/>
            <person name="Kuo A."/>
            <person name="Marcet-Houben M."/>
            <person name="Polaino S."/>
            <person name="Salamov A."/>
            <person name="Villalobos J.M."/>
            <person name="Alvarez M.I."/>
            <person name="Avalos J."/>
            <person name="Benito E.P."/>
            <person name="Benoit I."/>
            <person name="Burger G."/>
            <person name="Camino L.P."/>
            <person name="Canovas D."/>
            <person name="Cerda-Olmedo E."/>
            <person name="Cheng J.-F."/>
            <person name="Dominguez A."/>
            <person name="Elias M."/>
            <person name="Eslava A.P."/>
            <person name="Glaser F."/>
            <person name="Grimwood J."/>
            <person name="Gutierrez G."/>
            <person name="Heitman J."/>
            <person name="Henrissat B."/>
            <person name="Iturriaga E.A."/>
            <person name="Lang B.F."/>
            <person name="Lavin J.L."/>
            <person name="Lee S."/>
            <person name="Li W."/>
            <person name="Lindquist E."/>
            <person name="Lopez-Garcia S."/>
            <person name="Luque E.M."/>
            <person name="Marcos A.T."/>
            <person name="Martin J."/>
            <person name="McCluskey K."/>
            <person name="Medina H.R."/>
            <person name="Miralles-Duran A."/>
            <person name="Miyazaki A."/>
            <person name="Munoz-Torres E."/>
            <person name="Oguiza J.A."/>
            <person name="Ohm R."/>
            <person name="Olmedo M."/>
            <person name="Orejas M."/>
            <person name="Ortiz-Castellanos L."/>
            <person name="Pisabarro A.G."/>
            <person name="Rodriguez-Romero J."/>
            <person name="Ruiz-Herrera J."/>
            <person name="Ruiz-Vazquez R."/>
            <person name="Sanz C."/>
            <person name="Schackwitz W."/>
            <person name="Schmutz J."/>
            <person name="Shahriari M."/>
            <person name="Shelest E."/>
            <person name="Silva-Franco F."/>
            <person name="Soanes D."/>
            <person name="Syed K."/>
            <person name="Tagua V.G."/>
            <person name="Talbot N.J."/>
            <person name="Thon M."/>
            <person name="De vries R.P."/>
            <person name="Wiebenga A."/>
            <person name="Yadav J.S."/>
            <person name="Braun E.L."/>
            <person name="Baker S."/>
            <person name="Garre V."/>
            <person name="Horwitz B."/>
            <person name="Torres-Martinez S."/>
            <person name="Idnurm A."/>
            <person name="Herrera-Estrella A."/>
            <person name="Gabaldon T."/>
            <person name="Grigoriev I.V."/>
        </authorList>
    </citation>
    <scope>NUCLEOTIDE SEQUENCE [LARGE SCALE GENOMIC DNA]</scope>
    <source>
        <strain evidence="3">NRRL 1555(-)</strain>
    </source>
</reference>
<proteinExistence type="predicted"/>
<name>A0A163D561_PHYB8</name>
<dbReference type="OrthoDB" id="2382535at2759"/>
<keyword evidence="1" id="KW-0472">Membrane</keyword>
<feature type="transmembrane region" description="Helical" evidence="1">
    <location>
        <begin position="71"/>
        <end position="89"/>
    </location>
</feature>
<dbReference type="EMBL" id="KV440993">
    <property type="protein sequence ID" value="OAD68820.1"/>
    <property type="molecule type" value="Genomic_DNA"/>
</dbReference>
<sequence>MQNENVDCMEIDYNSDVDVDFNVNEEEDAGLQSFVIDGNDIEEGGTSFGFKKDKAFENPALSSYPLSNMPVYIRFMAIFIIIFHFVFLMDNGGSILIKFCNILFSLFDLTNALPLTIDSLKHITGFNTATGGIMVYVTCSKCYTIYSPNASTKNCTFKLFTHSNTCNNTLFKSTSGNRSSPVMVYPYSSLKHTLQQYFLTPNFEYRINLWRNCQTLAETKMDIYDSAMWNEIKDNNGKRFVDDPQSLMLTLDID</sequence>
<dbReference type="InParanoid" id="A0A163D561"/>
<gene>
    <name evidence="2" type="ORF">PHYBLDRAFT_149831</name>
</gene>
<dbReference type="RefSeq" id="XP_018286860.1">
    <property type="nucleotide sequence ID" value="XM_018432345.1"/>
</dbReference>
<dbReference type="Proteomes" id="UP000077315">
    <property type="component" value="Unassembled WGS sequence"/>
</dbReference>
<keyword evidence="3" id="KW-1185">Reference proteome</keyword>
<protein>
    <submittedName>
        <fullName evidence="2">Uncharacterized protein</fullName>
    </submittedName>
</protein>
<evidence type="ECO:0000313" key="2">
    <source>
        <dbReference type="EMBL" id="OAD68820.1"/>
    </source>
</evidence>
<keyword evidence="1" id="KW-0812">Transmembrane</keyword>
<accession>A0A163D561</accession>
<evidence type="ECO:0000256" key="1">
    <source>
        <dbReference type="SAM" id="Phobius"/>
    </source>
</evidence>